<protein>
    <submittedName>
        <fullName evidence="5">Outer membrane porin, OprD family</fullName>
    </submittedName>
</protein>
<dbReference type="InterPro" id="IPR023614">
    <property type="entry name" value="Porin_dom_sf"/>
</dbReference>
<evidence type="ECO:0000256" key="1">
    <source>
        <dbReference type="ARBA" id="ARBA00009075"/>
    </source>
</evidence>
<dbReference type="GO" id="GO:0016020">
    <property type="term" value="C:membrane"/>
    <property type="evidence" value="ECO:0007669"/>
    <property type="project" value="InterPro"/>
</dbReference>
<feature type="chain" id="PRO_5008379096" evidence="4">
    <location>
        <begin position="28"/>
        <end position="387"/>
    </location>
</feature>
<gene>
    <name evidence="5" type="ORF">MAQ5080_02637</name>
</gene>
<proteinExistence type="inferred from homology"/>
<dbReference type="EMBL" id="FLOC01000016">
    <property type="protein sequence ID" value="SBS33649.1"/>
    <property type="molecule type" value="Genomic_DNA"/>
</dbReference>
<dbReference type="Pfam" id="PF03573">
    <property type="entry name" value="OprD"/>
    <property type="match status" value="1"/>
</dbReference>
<comment type="similarity">
    <text evidence="1">Belongs to the outer membrane porin (Opr) (TC 1.B.25) family.</text>
</comment>
<feature type="signal peptide" evidence="4">
    <location>
        <begin position="1"/>
        <end position="27"/>
    </location>
</feature>
<evidence type="ECO:0000313" key="5">
    <source>
        <dbReference type="EMBL" id="SBS33649.1"/>
    </source>
</evidence>
<evidence type="ECO:0000256" key="2">
    <source>
        <dbReference type="ARBA" id="ARBA00022448"/>
    </source>
</evidence>
<keyword evidence="6" id="KW-1185">Reference proteome</keyword>
<evidence type="ECO:0000256" key="4">
    <source>
        <dbReference type="SAM" id="SignalP"/>
    </source>
</evidence>
<dbReference type="RefSeq" id="WP_067210886.1">
    <property type="nucleotide sequence ID" value="NZ_FLOC01000016.1"/>
</dbReference>
<dbReference type="STRING" id="295068.MAQ5080_02637"/>
<dbReference type="Gene3D" id="2.40.160.10">
    <property type="entry name" value="Porin"/>
    <property type="match status" value="1"/>
</dbReference>
<keyword evidence="2" id="KW-0813">Transport</keyword>
<keyword evidence="3 4" id="KW-0732">Signal</keyword>
<evidence type="ECO:0000313" key="6">
    <source>
        <dbReference type="Proteomes" id="UP000092627"/>
    </source>
</evidence>
<name>A0A1A8TJL1_9GAMM</name>
<dbReference type="Proteomes" id="UP000092627">
    <property type="component" value="Unassembled WGS sequence"/>
</dbReference>
<sequence>MKRLNNGFAALAVVPVIATFSASSATANSLNEAFKNGQVSGTAQAYYFARDNQSGPDNEIATLGLDLSYQTAKFHDVSFKSTFQYTSSPWANEQAKQARRSNMYGSGGQLSEAFLSYEFGNTKAQLGRMYFWSPLMGGSGSRVTKEAFQGLSLVNRDLADTTITFAYMDKFQARTDRNGNIGEFTETFRVAGAPWAFDLDDGAYTLALKNTSIDDVTLTAAYVDAMDAFETAYLESSFQFDNYAIAAQYYSSKEQGEERSDLFGVKGDASFGPVDVTLAYTTVGDDADVIPGVGNGADLAYTWSDVFAYQYQAGQESTKIAAKYNLTSNVYVGTSYLVEDGVDYKRAYTAINGGYTFAGGLSLTAAFEMGSKDAQNDELRVRANYHF</sequence>
<reference evidence="5 6" key="1">
    <citation type="submission" date="2016-06" db="EMBL/GenBank/DDBJ databases">
        <authorList>
            <person name="Kjaerup R.B."/>
            <person name="Dalgaard T.S."/>
            <person name="Juul-Madsen H.R."/>
        </authorList>
    </citation>
    <scope>NUCLEOTIDE SEQUENCE [LARGE SCALE GENOMIC DNA]</scope>
    <source>
        <strain evidence="5 6">CECT 5080</strain>
    </source>
</reference>
<dbReference type="AlphaFoldDB" id="A0A1A8TJL1"/>
<evidence type="ECO:0000256" key="3">
    <source>
        <dbReference type="ARBA" id="ARBA00022729"/>
    </source>
</evidence>
<dbReference type="InterPro" id="IPR005318">
    <property type="entry name" value="OM_porin_bac"/>
</dbReference>
<organism evidence="5 6">
    <name type="scientific">Marinomonas aquimarina</name>
    <dbReference type="NCBI Taxonomy" id="295068"/>
    <lineage>
        <taxon>Bacteria</taxon>
        <taxon>Pseudomonadati</taxon>
        <taxon>Pseudomonadota</taxon>
        <taxon>Gammaproteobacteria</taxon>
        <taxon>Oceanospirillales</taxon>
        <taxon>Oceanospirillaceae</taxon>
        <taxon>Marinomonas</taxon>
    </lineage>
</organism>
<accession>A0A1A8TJL1</accession>